<proteinExistence type="predicted"/>
<reference evidence="2" key="2">
    <citation type="submission" date="2015-01" db="EMBL/GenBank/DDBJ databases">
        <title>Evolutionary Origins and Diversification of the Mycorrhizal Mutualists.</title>
        <authorList>
            <consortium name="DOE Joint Genome Institute"/>
            <consortium name="Mycorrhizal Genomics Consortium"/>
            <person name="Kohler A."/>
            <person name="Kuo A."/>
            <person name="Nagy L.G."/>
            <person name="Floudas D."/>
            <person name="Copeland A."/>
            <person name="Barry K.W."/>
            <person name="Cichocki N."/>
            <person name="Veneault-Fourrey C."/>
            <person name="LaButti K."/>
            <person name="Lindquist E.A."/>
            <person name="Lipzen A."/>
            <person name="Lundell T."/>
            <person name="Morin E."/>
            <person name="Murat C."/>
            <person name="Riley R."/>
            <person name="Ohm R."/>
            <person name="Sun H."/>
            <person name="Tunlid A."/>
            <person name="Henrissat B."/>
            <person name="Grigoriev I.V."/>
            <person name="Hibbett D.S."/>
            <person name="Martin F."/>
        </authorList>
    </citation>
    <scope>NUCLEOTIDE SEQUENCE [LARGE SCALE GENOMIC DNA]</scope>
    <source>
        <strain evidence="2">UH-Slu-Lm8-n1</strain>
    </source>
</reference>
<sequence>MGWGYLVGRNFSRLTCRKGRQCGQAHVPQWTEVEHALSFPRSLNEANVTHFRYF</sequence>
<dbReference type="Proteomes" id="UP000054485">
    <property type="component" value="Unassembled WGS sequence"/>
</dbReference>
<reference evidence="1 2" key="1">
    <citation type="submission" date="2014-04" db="EMBL/GenBank/DDBJ databases">
        <authorList>
            <consortium name="DOE Joint Genome Institute"/>
            <person name="Kuo A."/>
            <person name="Ruytinx J."/>
            <person name="Rineau F."/>
            <person name="Colpaert J."/>
            <person name="Kohler A."/>
            <person name="Nagy L.G."/>
            <person name="Floudas D."/>
            <person name="Copeland A."/>
            <person name="Barry K.W."/>
            <person name="Cichocki N."/>
            <person name="Veneault-Fourrey C."/>
            <person name="LaButti K."/>
            <person name="Lindquist E.A."/>
            <person name="Lipzen A."/>
            <person name="Lundell T."/>
            <person name="Morin E."/>
            <person name="Murat C."/>
            <person name="Sun H."/>
            <person name="Tunlid A."/>
            <person name="Henrissat B."/>
            <person name="Grigoriev I.V."/>
            <person name="Hibbett D.S."/>
            <person name="Martin F."/>
            <person name="Nordberg H.P."/>
            <person name="Cantor M.N."/>
            <person name="Hua S.X."/>
        </authorList>
    </citation>
    <scope>NUCLEOTIDE SEQUENCE [LARGE SCALE GENOMIC DNA]</scope>
    <source>
        <strain evidence="1 2">UH-Slu-Lm8-n1</strain>
    </source>
</reference>
<name>A0A0D0BJV4_9AGAM</name>
<organism evidence="1 2">
    <name type="scientific">Suillus luteus UH-Slu-Lm8-n1</name>
    <dbReference type="NCBI Taxonomy" id="930992"/>
    <lineage>
        <taxon>Eukaryota</taxon>
        <taxon>Fungi</taxon>
        <taxon>Dikarya</taxon>
        <taxon>Basidiomycota</taxon>
        <taxon>Agaricomycotina</taxon>
        <taxon>Agaricomycetes</taxon>
        <taxon>Agaricomycetidae</taxon>
        <taxon>Boletales</taxon>
        <taxon>Suillineae</taxon>
        <taxon>Suillaceae</taxon>
        <taxon>Suillus</taxon>
    </lineage>
</organism>
<gene>
    <name evidence="1" type="ORF">CY34DRAFT_800592</name>
</gene>
<protein>
    <recommendedName>
        <fullName evidence="3">C3H1-type domain-containing protein</fullName>
    </recommendedName>
</protein>
<keyword evidence="2" id="KW-1185">Reference proteome</keyword>
<evidence type="ECO:0000313" key="1">
    <source>
        <dbReference type="EMBL" id="KIK46257.1"/>
    </source>
</evidence>
<dbReference type="EMBL" id="KN835161">
    <property type="protein sequence ID" value="KIK46257.1"/>
    <property type="molecule type" value="Genomic_DNA"/>
</dbReference>
<accession>A0A0D0BJV4</accession>
<dbReference type="AlphaFoldDB" id="A0A0D0BJV4"/>
<dbReference type="HOGENOM" id="CLU_3051977_0_0_1"/>
<evidence type="ECO:0008006" key="3">
    <source>
        <dbReference type="Google" id="ProtNLM"/>
    </source>
</evidence>
<evidence type="ECO:0000313" key="2">
    <source>
        <dbReference type="Proteomes" id="UP000054485"/>
    </source>
</evidence>
<dbReference type="InParanoid" id="A0A0D0BJV4"/>